<proteinExistence type="predicted"/>
<dbReference type="RefSeq" id="WP_349350983.1">
    <property type="nucleotide sequence ID" value="NZ_CP157804.1"/>
</dbReference>
<dbReference type="AlphaFoldDB" id="A0AAU7MTP1"/>
<dbReference type="EMBL" id="CP157804">
    <property type="protein sequence ID" value="XBQ21763.1"/>
    <property type="molecule type" value="Genomic_DNA"/>
</dbReference>
<reference evidence="1" key="1">
    <citation type="submission" date="2024-05" db="EMBL/GenBank/DDBJ databases">
        <title>Draft Genome Sequences of Flagellimonas sp. MMG031 and Marinobacter sp. MMG032 Isolated from the dinoflagellate Symbiodinium pilosum.</title>
        <authorList>
            <person name="Shikuma N.J."/>
            <person name="Farrell M.V."/>
        </authorList>
    </citation>
    <scope>NUCLEOTIDE SEQUENCE</scope>
    <source>
        <strain evidence="1">MMG031</strain>
    </source>
</reference>
<dbReference type="PROSITE" id="PS51257">
    <property type="entry name" value="PROKAR_LIPOPROTEIN"/>
    <property type="match status" value="1"/>
</dbReference>
<sequence>MVLKRILPFVLGSLVVSSCGKRSRTHVITDFSQPVFDTLVPYEKPLKPYGVALFKVQGSVNDTIAIRFLGLDRKYMGSFSDDLKMGTTV</sequence>
<name>A0AAU7MTP1_9FLAO</name>
<gene>
    <name evidence="1" type="ORF">ABNE31_09130</name>
</gene>
<dbReference type="KEGG" id="fld:ABNE31_09130"/>
<protein>
    <submittedName>
        <fullName evidence="1">Uncharacterized protein</fullName>
    </submittedName>
</protein>
<accession>A0AAU7MTP1</accession>
<organism evidence="1">
    <name type="scientific">Flagellimonas sp. MMG031</name>
    <dbReference type="NCBI Taxonomy" id="3158549"/>
    <lineage>
        <taxon>Bacteria</taxon>
        <taxon>Pseudomonadati</taxon>
        <taxon>Bacteroidota</taxon>
        <taxon>Flavobacteriia</taxon>
        <taxon>Flavobacteriales</taxon>
        <taxon>Flavobacteriaceae</taxon>
        <taxon>Flagellimonas</taxon>
    </lineage>
</organism>
<evidence type="ECO:0000313" key="1">
    <source>
        <dbReference type="EMBL" id="XBQ21763.1"/>
    </source>
</evidence>